<dbReference type="PATRIC" id="fig|1286094.4.peg.38"/>
<proteinExistence type="predicted"/>
<dbReference type="EMBL" id="AOPZ01000003">
    <property type="protein sequence ID" value="EPH46875.1"/>
    <property type="molecule type" value="Genomic_DNA"/>
</dbReference>
<reference evidence="2 3" key="1">
    <citation type="submission" date="2013-02" db="EMBL/GenBank/DDBJ databases">
        <title>Draft Genome Sequence of Streptomyces aurantiacus, Which Produces Setomimycin.</title>
        <authorList>
            <person name="Gruening B.A."/>
            <person name="Praeg A."/>
            <person name="Erxleben A."/>
            <person name="Guenther S."/>
            <person name="Mueller M."/>
        </authorList>
    </citation>
    <scope>NUCLEOTIDE SEQUENCE [LARGE SCALE GENOMIC DNA]</scope>
    <source>
        <strain evidence="2 3">JA 4570</strain>
    </source>
</reference>
<evidence type="ECO:0000313" key="3">
    <source>
        <dbReference type="Proteomes" id="UP000014629"/>
    </source>
</evidence>
<evidence type="ECO:0000256" key="1">
    <source>
        <dbReference type="SAM" id="MobiDB-lite"/>
    </source>
</evidence>
<dbReference type="RefSeq" id="WP_016638177.1">
    <property type="nucleotide sequence ID" value="NZ_AOPZ01000003.1"/>
</dbReference>
<keyword evidence="3" id="KW-1185">Reference proteome</keyword>
<organism evidence="2 3">
    <name type="scientific">Streptomyces aurantiacus JA 4570</name>
    <dbReference type="NCBI Taxonomy" id="1286094"/>
    <lineage>
        <taxon>Bacteria</taxon>
        <taxon>Bacillati</taxon>
        <taxon>Actinomycetota</taxon>
        <taxon>Actinomycetes</taxon>
        <taxon>Kitasatosporales</taxon>
        <taxon>Streptomycetaceae</taxon>
        <taxon>Streptomyces</taxon>
        <taxon>Streptomyces aurantiacus group</taxon>
    </lineage>
</organism>
<evidence type="ECO:0000313" key="2">
    <source>
        <dbReference type="EMBL" id="EPH46875.1"/>
    </source>
</evidence>
<gene>
    <name evidence="2" type="ORF">STRAU_0041</name>
</gene>
<comment type="caution">
    <text evidence="2">The sequence shown here is derived from an EMBL/GenBank/DDBJ whole genome shotgun (WGS) entry which is preliminary data.</text>
</comment>
<protein>
    <submittedName>
        <fullName evidence="2">Uncharacterized protein</fullName>
    </submittedName>
</protein>
<feature type="region of interest" description="Disordered" evidence="1">
    <location>
        <begin position="38"/>
        <end position="66"/>
    </location>
</feature>
<name>S4A7V7_9ACTN</name>
<sequence>MAQYTIDTSQQCPSLDEPSALAWVAVVRRADGKLLRTREGTVRSSRHATEQAAIDDVTTKLTQRSS</sequence>
<dbReference type="OrthoDB" id="9984641at2"/>
<accession>S4A7V7</accession>
<dbReference type="Proteomes" id="UP000014629">
    <property type="component" value="Unassembled WGS sequence"/>
</dbReference>
<dbReference type="AlphaFoldDB" id="S4A7V7"/>